<proteinExistence type="predicted"/>
<name>A0A523V0I1_UNCAE</name>
<dbReference type="Gene3D" id="3.20.20.210">
    <property type="match status" value="1"/>
</dbReference>
<sequence length="395" mass="45295">MFLLMFLLRTLYTTENVSRSSLEKLMANCTSRGRVKKTLAHEQPDRVPIDIGGDAGIVPSTYEKLCKYLGIYDYEKPRGIWSVENIDERILEKLGSDCRHILIGSPQPERISNGLWRQPWGFVLSKEGYCPAEYAPLKNAQTAKDIEKYPYWPDLEDPVFTEGKREEARRLYENTDYAIVAFAGYAGTTFHMYSYLRGFENWLLDMKTNPEFYHALANKIADIAIKISKRYFATVADYVDIIHYDEDMGSQISPLISIEDFRKFVKPWMKRYHDEISKLTNAKFMLHSCGSVYPLINEFIEIGFDLLNPVQPRARNMEPERLKEKFGEKLCFLGGIDTQRLLPFGTVSEIRKEVKRVVSILGKAGGYIFATSNEIPAGVPPRNIVALFEAAKEFG</sequence>
<accession>A0A523V0I1</accession>
<gene>
    <name evidence="2" type="ORF">E3J59_00780</name>
</gene>
<dbReference type="Pfam" id="PF01208">
    <property type="entry name" value="URO-D"/>
    <property type="match status" value="1"/>
</dbReference>
<dbReference type="InterPro" id="IPR000257">
    <property type="entry name" value="Uroporphyrinogen_deCOase"/>
</dbReference>
<dbReference type="Proteomes" id="UP000320679">
    <property type="component" value="Unassembled WGS sequence"/>
</dbReference>
<dbReference type="PANTHER" id="PTHR47099">
    <property type="entry name" value="METHYLCOBAMIDE:COM METHYLTRANSFERASE MTBA"/>
    <property type="match status" value="1"/>
</dbReference>
<organism evidence="2 3">
    <name type="scientific">Aerophobetes bacterium</name>
    <dbReference type="NCBI Taxonomy" id="2030807"/>
    <lineage>
        <taxon>Bacteria</taxon>
        <taxon>Candidatus Aerophobota</taxon>
    </lineage>
</organism>
<dbReference type="InterPro" id="IPR052024">
    <property type="entry name" value="Methanogen_methyltrans"/>
</dbReference>
<dbReference type="PANTHER" id="PTHR47099:SF1">
    <property type="entry name" value="METHYLCOBAMIDE:COM METHYLTRANSFERASE MTBA"/>
    <property type="match status" value="1"/>
</dbReference>
<evidence type="ECO:0000259" key="1">
    <source>
        <dbReference type="Pfam" id="PF01208"/>
    </source>
</evidence>
<feature type="domain" description="Uroporphyrinogen decarboxylase (URO-D)" evidence="1">
    <location>
        <begin position="177"/>
        <end position="393"/>
    </location>
</feature>
<comment type="caution">
    <text evidence="2">The sequence shown here is derived from an EMBL/GenBank/DDBJ whole genome shotgun (WGS) entry which is preliminary data.</text>
</comment>
<reference evidence="2 3" key="1">
    <citation type="submission" date="2019-03" db="EMBL/GenBank/DDBJ databases">
        <title>Metabolic potential of uncultured bacteria and archaea associated with petroleum seepage in deep-sea sediments.</title>
        <authorList>
            <person name="Dong X."/>
            <person name="Hubert C."/>
        </authorList>
    </citation>
    <scope>NUCLEOTIDE SEQUENCE [LARGE SCALE GENOMIC DNA]</scope>
    <source>
        <strain evidence="2">E29_bin78</strain>
    </source>
</reference>
<dbReference type="SUPFAM" id="SSF51726">
    <property type="entry name" value="UROD/MetE-like"/>
    <property type="match status" value="1"/>
</dbReference>
<dbReference type="AlphaFoldDB" id="A0A523V0I1"/>
<evidence type="ECO:0000313" key="3">
    <source>
        <dbReference type="Proteomes" id="UP000320679"/>
    </source>
</evidence>
<dbReference type="GO" id="GO:0006779">
    <property type="term" value="P:porphyrin-containing compound biosynthetic process"/>
    <property type="evidence" value="ECO:0007669"/>
    <property type="project" value="InterPro"/>
</dbReference>
<dbReference type="GO" id="GO:0004853">
    <property type="term" value="F:uroporphyrinogen decarboxylase activity"/>
    <property type="evidence" value="ECO:0007669"/>
    <property type="project" value="InterPro"/>
</dbReference>
<dbReference type="InterPro" id="IPR038071">
    <property type="entry name" value="UROD/MetE-like_sf"/>
</dbReference>
<protein>
    <recommendedName>
        <fullName evidence="1">Uroporphyrinogen decarboxylase (URO-D) domain-containing protein</fullName>
    </recommendedName>
</protein>
<dbReference type="EMBL" id="SOJK01000036">
    <property type="protein sequence ID" value="TET48286.1"/>
    <property type="molecule type" value="Genomic_DNA"/>
</dbReference>
<evidence type="ECO:0000313" key="2">
    <source>
        <dbReference type="EMBL" id="TET48286.1"/>
    </source>
</evidence>